<feature type="transmembrane region" description="Helical" evidence="9">
    <location>
        <begin position="6"/>
        <end position="26"/>
    </location>
</feature>
<dbReference type="InterPro" id="IPR028362">
    <property type="entry name" value="AlgI"/>
</dbReference>
<evidence type="ECO:0000256" key="6">
    <source>
        <dbReference type="ARBA" id="ARBA00022989"/>
    </source>
</evidence>
<feature type="transmembrane region" description="Helical" evidence="9">
    <location>
        <begin position="420"/>
        <end position="438"/>
    </location>
</feature>
<comment type="subcellular location">
    <subcellularLocation>
        <location evidence="1">Cell membrane</location>
        <topology evidence="1">Multi-pass membrane protein</topology>
    </subcellularLocation>
</comment>
<evidence type="ECO:0000256" key="2">
    <source>
        <dbReference type="ARBA" id="ARBA00010323"/>
    </source>
</evidence>
<keyword evidence="7 9" id="KW-0472">Membrane</keyword>
<protein>
    <submittedName>
        <fullName evidence="10">Peptidoglycan O-acetyltransferase</fullName>
        <ecNumber evidence="10">2.3.1.-</ecNumber>
    </submittedName>
</protein>
<name>A0A1J5PM92_9ZZZZ</name>
<dbReference type="InterPro" id="IPR051085">
    <property type="entry name" value="MB_O-acyltransferase"/>
</dbReference>
<gene>
    <name evidence="10" type="primary">patA_15</name>
    <name evidence="10" type="ORF">GALL_460840</name>
</gene>
<dbReference type="GO" id="GO:0005886">
    <property type="term" value="C:plasma membrane"/>
    <property type="evidence" value="ECO:0007669"/>
    <property type="project" value="UniProtKB-SubCell"/>
</dbReference>
<dbReference type="PANTHER" id="PTHR13285">
    <property type="entry name" value="ACYLTRANSFERASE"/>
    <property type="match status" value="1"/>
</dbReference>
<evidence type="ECO:0000256" key="4">
    <source>
        <dbReference type="ARBA" id="ARBA00022679"/>
    </source>
</evidence>
<keyword evidence="4 10" id="KW-0808">Transferase</keyword>
<reference evidence="10" key="1">
    <citation type="submission" date="2016-10" db="EMBL/GenBank/DDBJ databases">
        <title>Sequence of Gallionella enrichment culture.</title>
        <authorList>
            <person name="Poehlein A."/>
            <person name="Muehling M."/>
            <person name="Daniel R."/>
        </authorList>
    </citation>
    <scope>NUCLEOTIDE SEQUENCE</scope>
</reference>
<dbReference type="GO" id="GO:0042121">
    <property type="term" value="P:alginic acid biosynthetic process"/>
    <property type="evidence" value="ECO:0007669"/>
    <property type="project" value="InterPro"/>
</dbReference>
<sequence>MLFYAWWRPINVLLIAPSILINYGLARALEKTGEAKPVFARTILVVGIVFNLCFLGYFKYLNFAASAMNDAFGTGFVLTQLILPLGISFITFQKIAFLVDVQAGRVSRFSLADYGLFVLFFPQLIAGPIVHYREMMPQFRAAPCRYDPENVAVGISLFFFGLAKKVILADPMSPLIAPLYARAAAGGGQSMTDAWIAALGFTLQIYFDFSGYSDMALGLARFFGIKLPVNFNSPLQATSIIDFWLRWHVSLTRFLTAYIYNPMTLSLTRKRMAAGKPIFGGRSTSLPAFLSLLAMPTILTMLVSGLWHGAGYTYIVWGLLHGVLLCINHGWRLVRPRIWPDTKRYNVRMAPIGFILTFLSVVAAMVMFRAPTLSATLMLWKGMIGVYGVTLPAAVFSRLGPIAGWLSAIGVHPAWTSGSMLLASVVRIGCLLVIALAMPNTLRILAAFEPALGVKPDRAPSRLVRLLTWVPDRAWAVGLAFIALAGMLSLGQLSEFLYWQF</sequence>
<feature type="transmembrane region" description="Helical" evidence="9">
    <location>
        <begin position="314"/>
        <end position="331"/>
    </location>
</feature>
<dbReference type="EMBL" id="MLJW01003337">
    <property type="protein sequence ID" value="OIQ72290.1"/>
    <property type="molecule type" value="Genomic_DNA"/>
</dbReference>
<comment type="caution">
    <text evidence="10">The sequence shown here is derived from an EMBL/GenBank/DDBJ whole genome shotgun (WGS) entry which is preliminary data.</text>
</comment>
<evidence type="ECO:0000256" key="8">
    <source>
        <dbReference type="ARBA" id="ARBA00023315"/>
    </source>
</evidence>
<accession>A0A1J5PM92</accession>
<dbReference type="InterPro" id="IPR024194">
    <property type="entry name" value="Ac/AlaTfrase_AlgI/DltB"/>
</dbReference>
<keyword evidence="5 9" id="KW-0812">Transmembrane</keyword>
<dbReference type="InterPro" id="IPR004299">
    <property type="entry name" value="MBOAT_fam"/>
</dbReference>
<proteinExistence type="inferred from homology"/>
<evidence type="ECO:0000256" key="3">
    <source>
        <dbReference type="ARBA" id="ARBA00022475"/>
    </source>
</evidence>
<feature type="transmembrane region" description="Helical" evidence="9">
    <location>
        <begin position="474"/>
        <end position="499"/>
    </location>
</feature>
<keyword evidence="6 9" id="KW-1133">Transmembrane helix</keyword>
<evidence type="ECO:0000256" key="9">
    <source>
        <dbReference type="SAM" id="Phobius"/>
    </source>
</evidence>
<keyword evidence="8 10" id="KW-0012">Acyltransferase</keyword>
<feature type="transmembrane region" description="Helical" evidence="9">
    <location>
        <begin position="384"/>
        <end position="408"/>
    </location>
</feature>
<evidence type="ECO:0000313" key="10">
    <source>
        <dbReference type="EMBL" id="OIQ72290.1"/>
    </source>
</evidence>
<comment type="similarity">
    <text evidence="2">Belongs to the membrane-bound acyltransferase family.</text>
</comment>
<dbReference type="PIRSF" id="PIRSF500217">
    <property type="entry name" value="AlgI"/>
    <property type="match status" value="1"/>
</dbReference>
<feature type="transmembrane region" description="Helical" evidence="9">
    <location>
        <begin position="111"/>
        <end position="131"/>
    </location>
</feature>
<feature type="transmembrane region" description="Helical" evidence="9">
    <location>
        <begin position="38"/>
        <end position="58"/>
    </location>
</feature>
<dbReference type="PIRSF" id="PIRSF016636">
    <property type="entry name" value="AlgI_DltB"/>
    <property type="match status" value="1"/>
</dbReference>
<keyword evidence="3" id="KW-1003">Cell membrane</keyword>
<dbReference type="AlphaFoldDB" id="A0A1J5PM92"/>
<dbReference type="PANTHER" id="PTHR13285:SF23">
    <property type="entry name" value="TEICHOIC ACID D-ALANYLTRANSFERASE"/>
    <property type="match status" value="1"/>
</dbReference>
<feature type="transmembrane region" description="Helical" evidence="9">
    <location>
        <begin position="352"/>
        <end position="372"/>
    </location>
</feature>
<feature type="transmembrane region" description="Helical" evidence="9">
    <location>
        <begin position="78"/>
        <end position="99"/>
    </location>
</feature>
<evidence type="ECO:0000256" key="5">
    <source>
        <dbReference type="ARBA" id="ARBA00022692"/>
    </source>
</evidence>
<dbReference type="GO" id="GO:0016746">
    <property type="term" value="F:acyltransferase activity"/>
    <property type="evidence" value="ECO:0007669"/>
    <property type="project" value="UniProtKB-KW"/>
</dbReference>
<organism evidence="10">
    <name type="scientific">mine drainage metagenome</name>
    <dbReference type="NCBI Taxonomy" id="410659"/>
    <lineage>
        <taxon>unclassified sequences</taxon>
        <taxon>metagenomes</taxon>
        <taxon>ecological metagenomes</taxon>
    </lineage>
</organism>
<dbReference type="Pfam" id="PF03062">
    <property type="entry name" value="MBOAT"/>
    <property type="match status" value="1"/>
</dbReference>
<evidence type="ECO:0000256" key="1">
    <source>
        <dbReference type="ARBA" id="ARBA00004651"/>
    </source>
</evidence>
<feature type="transmembrane region" description="Helical" evidence="9">
    <location>
        <begin position="286"/>
        <end position="308"/>
    </location>
</feature>
<dbReference type="EC" id="2.3.1.-" evidence="10"/>
<evidence type="ECO:0000256" key="7">
    <source>
        <dbReference type="ARBA" id="ARBA00023136"/>
    </source>
</evidence>